<evidence type="ECO:0000259" key="2">
    <source>
        <dbReference type="PROSITE" id="PS51737"/>
    </source>
</evidence>
<dbReference type="Pfam" id="PF13408">
    <property type="entry name" value="Zn_ribbon_recom"/>
    <property type="match status" value="1"/>
</dbReference>
<dbReference type="Pfam" id="PF07508">
    <property type="entry name" value="Recombinase"/>
    <property type="match status" value="1"/>
</dbReference>
<feature type="domain" description="Recombinase" evidence="2">
    <location>
        <begin position="191"/>
        <end position="316"/>
    </location>
</feature>
<dbReference type="SUPFAM" id="SSF53041">
    <property type="entry name" value="Resolvase-like"/>
    <property type="match status" value="1"/>
</dbReference>
<proteinExistence type="predicted"/>
<dbReference type="OrthoDB" id="1839742at2"/>
<comment type="caution">
    <text evidence="3">The sequence shown here is derived from an EMBL/GenBank/DDBJ whole genome shotgun (WGS) entry which is preliminary data.</text>
</comment>
<sequence length="401" mass="45390">MAEKLMTDGSMALREKQYRVITIEATEKPQNAKLRVAAYARVSSASDDQLNSFAAQNRHYSDLISSKENWRMVDIYADEGITGTSAEKREDFQRLLADCRRGLIDRVLVKSISRFARNTKECLETIRELKSLGVGVYFEKENIDTATMSGEMMTALFASFAQAESESISGNMRWGIQKRMQAGTYIPANLPYGYTLQDHSIRIVEEQAVIVQRIFKEYLSGKSTERIASDLREEGIPCKSGEVAWDSTAIRYIISNEKYIGDSVWQKYFSTDTLPYKCRLNRGQKVSYYAYGTHEGIVPKEDFEKANALMKSRAQKITLTKNSPYAFRKKIVCGDCQSLFRRKVVRGITYWVCIGHDKKRHGLKCGITPIAEDEITILGPSQNGCPIPGQPPLLVETRASR</sequence>
<dbReference type="PANTHER" id="PTHR30461">
    <property type="entry name" value="DNA-INVERTASE FROM LAMBDOID PROPHAGE"/>
    <property type="match status" value="1"/>
</dbReference>
<feature type="domain" description="Resolvase/invertase-type recombinase catalytic" evidence="1">
    <location>
        <begin position="35"/>
        <end position="183"/>
    </location>
</feature>
<reference evidence="3 4" key="2">
    <citation type="submission" date="2007-06" db="EMBL/GenBank/DDBJ databases">
        <title>Draft genome sequence of Pseudoflavonifractor capillosus ATCC 29799.</title>
        <authorList>
            <person name="Sudarsanam P."/>
            <person name="Ley R."/>
            <person name="Guruge J."/>
            <person name="Turnbaugh P.J."/>
            <person name="Mahowald M."/>
            <person name="Liep D."/>
            <person name="Gordon J."/>
        </authorList>
    </citation>
    <scope>NUCLEOTIDE SEQUENCE [LARGE SCALE GENOMIC DNA]</scope>
    <source>
        <strain evidence="3 4">ATCC 29799</strain>
    </source>
</reference>
<organism evidence="3 4">
    <name type="scientific">Pseudoflavonifractor capillosus ATCC 29799</name>
    <dbReference type="NCBI Taxonomy" id="411467"/>
    <lineage>
        <taxon>Bacteria</taxon>
        <taxon>Bacillati</taxon>
        <taxon>Bacillota</taxon>
        <taxon>Clostridia</taxon>
        <taxon>Eubacteriales</taxon>
        <taxon>Oscillospiraceae</taxon>
        <taxon>Pseudoflavonifractor</taxon>
    </lineage>
</organism>
<dbReference type="PROSITE" id="PS51736">
    <property type="entry name" value="RECOMBINASES_3"/>
    <property type="match status" value="1"/>
</dbReference>
<evidence type="ECO:0000313" key="4">
    <source>
        <dbReference type="Proteomes" id="UP000003639"/>
    </source>
</evidence>
<dbReference type="eggNOG" id="COG1961">
    <property type="taxonomic scope" value="Bacteria"/>
</dbReference>
<dbReference type="GO" id="GO:0000150">
    <property type="term" value="F:DNA strand exchange activity"/>
    <property type="evidence" value="ECO:0007669"/>
    <property type="project" value="InterPro"/>
</dbReference>
<dbReference type="InterPro" id="IPR038109">
    <property type="entry name" value="DNA_bind_recomb_sf"/>
</dbReference>
<dbReference type="RefSeq" id="WP_006575255.1">
    <property type="nucleotide sequence ID" value="NZ_AAXG02000056.1"/>
</dbReference>
<dbReference type="CDD" id="cd00338">
    <property type="entry name" value="Ser_Recombinase"/>
    <property type="match status" value="1"/>
</dbReference>
<dbReference type="PANTHER" id="PTHR30461:SF23">
    <property type="entry name" value="DNA RECOMBINASE-RELATED"/>
    <property type="match status" value="1"/>
</dbReference>
<dbReference type="PROSITE" id="PS51737">
    <property type="entry name" value="RECOMBINASE_DNA_BIND"/>
    <property type="match status" value="1"/>
</dbReference>
<dbReference type="Gene3D" id="3.90.1750.20">
    <property type="entry name" value="Putative Large Serine Recombinase, Chain B, Domain 2"/>
    <property type="match status" value="1"/>
</dbReference>
<dbReference type="Gene3D" id="3.40.50.1390">
    <property type="entry name" value="Resolvase, N-terminal catalytic domain"/>
    <property type="match status" value="1"/>
</dbReference>
<dbReference type="GO" id="GO:0003677">
    <property type="term" value="F:DNA binding"/>
    <property type="evidence" value="ECO:0007669"/>
    <property type="project" value="InterPro"/>
</dbReference>
<dbReference type="InterPro" id="IPR011109">
    <property type="entry name" value="DNA_bind_recombinase_dom"/>
</dbReference>
<dbReference type="EMBL" id="AAXG02000056">
    <property type="protein sequence ID" value="EDM97402.1"/>
    <property type="molecule type" value="Genomic_DNA"/>
</dbReference>
<evidence type="ECO:0000259" key="1">
    <source>
        <dbReference type="PROSITE" id="PS51736"/>
    </source>
</evidence>
<dbReference type="SMART" id="SM00857">
    <property type="entry name" value="Resolvase"/>
    <property type="match status" value="1"/>
</dbReference>
<dbReference type="AlphaFoldDB" id="A6P2T0"/>
<dbReference type="InterPro" id="IPR025827">
    <property type="entry name" value="Zn_ribbon_recom_dom"/>
</dbReference>
<evidence type="ECO:0000313" key="3">
    <source>
        <dbReference type="EMBL" id="EDM97402.1"/>
    </source>
</evidence>
<name>A6P2T0_9FIRM</name>
<gene>
    <name evidence="3" type="ORF">BACCAP_04813</name>
</gene>
<dbReference type="Proteomes" id="UP000003639">
    <property type="component" value="Unassembled WGS sequence"/>
</dbReference>
<dbReference type="InterPro" id="IPR036162">
    <property type="entry name" value="Resolvase-like_N_sf"/>
</dbReference>
<accession>A6P2T0</accession>
<keyword evidence="4" id="KW-1185">Reference proteome</keyword>
<dbReference type="STRING" id="411467.BACCAP_04813"/>
<protein>
    <submittedName>
        <fullName evidence="3">Resolvase, N-terminal domain protein</fullName>
    </submittedName>
</protein>
<dbReference type="Pfam" id="PF00239">
    <property type="entry name" value="Resolvase"/>
    <property type="match status" value="1"/>
</dbReference>
<dbReference type="InterPro" id="IPR006119">
    <property type="entry name" value="Resolv_N"/>
</dbReference>
<dbReference type="InterPro" id="IPR050639">
    <property type="entry name" value="SSR_resolvase"/>
</dbReference>
<reference evidence="3 4" key="1">
    <citation type="submission" date="2007-04" db="EMBL/GenBank/DDBJ databases">
        <authorList>
            <person name="Fulton L."/>
            <person name="Clifton S."/>
            <person name="Fulton B."/>
            <person name="Xu J."/>
            <person name="Minx P."/>
            <person name="Pepin K.H."/>
            <person name="Johnson M."/>
            <person name="Thiruvilangam P."/>
            <person name="Bhonagiri V."/>
            <person name="Nash W.E."/>
            <person name="Mardis E.R."/>
            <person name="Wilson R.K."/>
        </authorList>
    </citation>
    <scope>NUCLEOTIDE SEQUENCE [LARGE SCALE GENOMIC DNA]</scope>
    <source>
        <strain evidence="3 4">ATCC 29799</strain>
    </source>
</reference>